<keyword evidence="3" id="KW-1185">Reference proteome</keyword>
<evidence type="ECO:0000313" key="2">
    <source>
        <dbReference type="EMBL" id="GET88486.1"/>
    </source>
</evidence>
<gene>
    <name evidence="2" type="ORF">LtaPh_2201600</name>
</gene>
<dbReference type="AlphaFoldDB" id="A0A640KFJ6"/>
<dbReference type="EMBL" id="BLBS01000029">
    <property type="protein sequence ID" value="GET88486.1"/>
    <property type="molecule type" value="Genomic_DNA"/>
</dbReference>
<proteinExistence type="predicted"/>
<reference evidence="2" key="1">
    <citation type="submission" date="2019-11" db="EMBL/GenBank/DDBJ databases">
        <title>Leishmania tarentolae CDS.</title>
        <authorList>
            <person name="Goto Y."/>
            <person name="Yamagishi J."/>
        </authorList>
    </citation>
    <scope>NUCLEOTIDE SEQUENCE [LARGE SCALE GENOMIC DNA]</scope>
    <source>
        <strain evidence="2">Parrot Tar II</strain>
    </source>
</reference>
<name>A0A640KFJ6_LEITA</name>
<dbReference type="Proteomes" id="UP000419144">
    <property type="component" value="Unassembled WGS sequence"/>
</dbReference>
<accession>A0A640KFJ6</accession>
<evidence type="ECO:0000256" key="1">
    <source>
        <dbReference type="SAM" id="SignalP"/>
    </source>
</evidence>
<evidence type="ECO:0000313" key="3">
    <source>
        <dbReference type="Proteomes" id="UP000419144"/>
    </source>
</evidence>
<feature type="signal peptide" evidence="1">
    <location>
        <begin position="1"/>
        <end position="17"/>
    </location>
</feature>
<comment type="caution">
    <text evidence="2">The sequence shown here is derived from an EMBL/GenBank/DDBJ whole genome shotgun (WGS) entry which is preliminary data.</text>
</comment>
<keyword evidence="1" id="KW-0732">Signal</keyword>
<sequence>MLELLACLARLSLNVLARGHRELNYNNNVNMLAPSAVSEEPKPIALFTDLMSCSRRQAYIPQNHGTQCNAPQQVELGGDCLARKSKEADLTRRRNTMLAYLHKGVVPHSGFPQGRVVSINRTERRKYTDYTAALAL</sequence>
<organism evidence="2 3">
    <name type="scientific">Leishmania tarentolae</name>
    <name type="common">Sauroleishmania tarentolae</name>
    <dbReference type="NCBI Taxonomy" id="5689"/>
    <lineage>
        <taxon>Eukaryota</taxon>
        <taxon>Discoba</taxon>
        <taxon>Euglenozoa</taxon>
        <taxon>Kinetoplastea</taxon>
        <taxon>Metakinetoplastina</taxon>
        <taxon>Trypanosomatida</taxon>
        <taxon>Trypanosomatidae</taxon>
        <taxon>Leishmaniinae</taxon>
        <taxon>Leishmania</taxon>
        <taxon>lizard Leishmania</taxon>
    </lineage>
</organism>
<protein>
    <submittedName>
        <fullName evidence="2">Unspecified product</fullName>
    </submittedName>
</protein>
<dbReference type="VEuPathDB" id="TriTrypDB:LtaPh_2201600"/>
<feature type="chain" id="PRO_5024885704" evidence="1">
    <location>
        <begin position="18"/>
        <end position="136"/>
    </location>
</feature>